<protein>
    <submittedName>
        <fullName evidence="1">Uncharacterized protein</fullName>
    </submittedName>
</protein>
<dbReference type="EMBL" id="OC860737">
    <property type="protein sequence ID" value="CAD7628850.1"/>
    <property type="molecule type" value="Genomic_DNA"/>
</dbReference>
<reference evidence="1" key="1">
    <citation type="submission" date="2020-11" db="EMBL/GenBank/DDBJ databases">
        <authorList>
            <person name="Tran Van P."/>
        </authorList>
    </citation>
    <scope>NUCLEOTIDE SEQUENCE</scope>
</reference>
<dbReference type="AlphaFoldDB" id="A0A7R9KT09"/>
<keyword evidence="2" id="KW-1185">Reference proteome</keyword>
<sequence>MNKVILEVNPKPKYKNLIITTFARMPDKEAQNVVIVITEDKSTSISFIQILLFKLTLLLAYSKSQKSADV</sequence>
<evidence type="ECO:0000313" key="1">
    <source>
        <dbReference type="EMBL" id="CAD7628850.1"/>
    </source>
</evidence>
<dbReference type="EMBL" id="CAJPIZ010006162">
    <property type="protein sequence ID" value="CAG2109280.1"/>
    <property type="molecule type" value="Genomic_DNA"/>
</dbReference>
<evidence type="ECO:0000313" key="2">
    <source>
        <dbReference type="Proteomes" id="UP000759131"/>
    </source>
</evidence>
<dbReference type="Proteomes" id="UP000759131">
    <property type="component" value="Unassembled WGS sequence"/>
</dbReference>
<proteinExistence type="predicted"/>
<gene>
    <name evidence="1" type="ORF">OSB1V03_LOCUS9269</name>
</gene>
<organism evidence="1">
    <name type="scientific">Medioppia subpectinata</name>
    <dbReference type="NCBI Taxonomy" id="1979941"/>
    <lineage>
        <taxon>Eukaryota</taxon>
        <taxon>Metazoa</taxon>
        <taxon>Ecdysozoa</taxon>
        <taxon>Arthropoda</taxon>
        <taxon>Chelicerata</taxon>
        <taxon>Arachnida</taxon>
        <taxon>Acari</taxon>
        <taxon>Acariformes</taxon>
        <taxon>Sarcoptiformes</taxon>
        <taxon>Oribatida</taxon>
        <taxon>Brachypylina</taxon>
        <taxon>Oppioidea</taxon>
        <taxon>Oppiidae</taxon>
        <taxon>Medioppia</taxon>
    </lineage>
</organism>
<name>A0A7R9KT09_9ACAR</name>
<accession>A0A7R9KT09</accession>